<name>A0ABS1V4P0_9PROT</name>
<proteinExistence type="predicted"/>
<accession>A0ABS1V4P0</accession>
<reference evidence="2 3" key="1">
    <citation type="submission" date="2021-01" db="EMBL/GenBank/DDBJ databases">
        <title>Belnapia mucosa sp. nov. and Belnapia arida sp. nov., isolated from the Tabernas Desert (Almeria, Spain).</title>
        <authorList>
            <person name="Molina-Menor E."/>
            <person name="Vidal-Verdu A."/>
            <person name="Calonge A."/>
            <person name="Satari L."/>
            <person name="Pereto Magraner J."/>
            <person name="Porcar Miralles M."/>
        </authorList>
    </citation>
    <scope>NUCLEOTIDE SEQUENCE [LARGE SCALE GENOMIC DNA]</scope>
    <source>
        <strain evidence="2 3">T6</strain>
    </source>
</reference>
<sequence>MLKTRTLFATALAAGLGAMLLAPSPAQAWWARHGGWGWYGPPAVAVVPPPVVVAPPVAYAPPPPVMVRPPSWVPPHYDRWGTWIPGHWR</sequence>
<protein>
    <submittedName>
        <fullName evidence="2">Uncharacterized protein</fullName>
    </submittedName>
</protein>
<keyword evidence="1" id="KW-0732">Signal</keyword>
<evidence type="ECO:0000313" key="2">
    <source>
        <dbReference type="EMBL" id="MBL6456660.1"/>
    </source>
</evidence>
<organism evidence="2 3">
    <name type="scientific">Belnapia mucosa</name>
    <dbReference type="NCBI Taxonomy" id="2804532"/>
    <lineage>
        <taxon>Bacteria</taxon>
        <taxon>Pseudomonadati</taxon>
        <taxon>Pseudomonadota</taxon>
        <taxon>Alphaproteobacteria</taxon>
        <taxon>Acetobacterales</taxon>
        <taxon>Roseomonadaceae</taxon>
        <taxon>Belnapia</taxon>
    </lineage>
</organism>
<gene>
    <name evidence="2" type="ORF">JMJ55_15095</name>
</gene>
<evidence type="ECO:0000256" key="1">
    <source>
        <dbReference type="SAM" id="SignalP"/>
    </source>
</evidence>
<dbReference type="EMBL" id="JAEUXJ010000005">
    <property type="protein sequence ID" value="MBL6456660.1"/>
    <property type="molecule type" value="Genomic_DNA"/>
</dbReference>
<dbReference type="Proteomes" id="UP000606490">
    <property type="component" value="Unassembled WGS sequence"/>
</dbReference>
<evidence type="ECO:0000313" key="3">
    <source>
        <dbReference type="Proteomes" id="UP000606490"/>
    </source>
</evidence>
<feature type="chain" id="PRO_5045048157" evidence="1">
    <location>
        <begin position="29"/>
        <end position="89"/>
    </location>
</feature>
<feature type="signal peptide" evidence="1">
    <location>
        <begin position="1"/>
        <end position="28"/>
    </location>
</feature>
<keyword evidence="3" id="KW-1185">Reference proteome</keyword>
<comment type="caution">
    <text evidence="2">The sequence shown here is derived from an EMBL/GenBank/DDBJ whole genome shotgun (WGS) entry which is preliminary data.</text>
</comment>
<dbReference type="RefSeq" id="WP_202826378.1">
    <property type="nucleotide sequence ID" value="NZ_JAEUXJ010000005.1"/>
</dbReference>